<gene>
    <name evidence="9" type="ORF">J2S41_006031</name>
</gene>
<dbReference type="NCBIfam" id="TIGR02937">
    <property type="entry name" value="sigma70-ECF"/>
    <property type="match status" value="1"/>
</dbReference>
<protein>
    <recommendedName>
        <fullName evidence="5">RNA polymerase sigma factor</fullName>
    </recommendedName>
</protein>
<evidence type="ECO:0000313" key="10">
    <source>
        <dbReference type="Proteomes" id="UP001183643"/>
    </source>
</evidence>
<dbReference type="Pfam" id="PF05270">
    <property type="entry name" value="AbfB"/>
    <property type="match status" value="1"/>
</dbReference>
<dbReference type="AlphaFoldDB" id="A0AAE4CCJ4"/>
<feature type="compositionally biased region" description="Polar residues" evidence="6">
    <location>
        <begin position="93"/>
        <end position="102"/>
    </location>
</feature>
<keyword evidence="3 5" id="KW-0238">DNA-binding</keyword>
<evidence type="ECO:0000256" key="4">
    <source>
        <dbReference type="ARBA" id="ARBA00023163"/>
    </source>
</evidence>
<feature type="region of interest" description="Disordered" evidence="6">
    <location>
        <begin position="316"/>
        <end position="355"/>
    </location>
</feature>
<feature type="domain" description="Alpha-L-arabinofuranosidase B arabinose-binding" evidence="8">
    <location>
        <begin position="362"/>
        <end position="494"/>
    </location>
</feature>
<dbReference type="Gene3D" id="1.10.1740.10">
    <property type="match status" value="1"/>
</dbReference>
<keyword evidence="4 5" id="KW-0804">Transcription</keyword>
<dbReference type="Proteomes" id="UP001183643">
    <property type="component" value="Unassembled WGS sequence"/>
</dbReference>
<dbReference type="EMBL" id="JAVDYB010000001">
    <property type="protein sequence ID" value="MDR7279253.1"/>
    <property type="molecule type" value="Genomic_DNA"/>
</dbReference>
<dbReference type="InterPro" id="IPR007627">
    <property type="entry name" value="RNA_pol_sigma70_r2"/>
</dbReference>
<evidence type="ECO:0000256" key="2">
    <source>
        <dbReference type="ARBA" id="ARBA00023082"/>
    </source>
</evidence>
<feature type="compositionally biased region" description="Acidic residues" evidence="6">
    <location>
        <begin position="107"/>
        <end position="117"/>
    </location>
</feature>
<dbReference type="RefSeq" id="WP_310372695.1">
    <property type="nucleotide sequence ID" value="NZ_JAVDYB010000001.1"/>
</dbReference>
<feature type="compositionally biased region" description="Low complexity" evidence="6">
    <location>
        <begin position="316"/>
        <end position="349"/>
    </location>
</feature>
<dbReference type="SUPFAM" id="SSF88946">
    <property type="entry name" value="Sigma2 domain of RNA polymerase sigma factors"/>
    <property type="match status" value="1"/>
</dbReference>
<evidence type="ECO:0000256" key="6">
    <source>
        <dbReference type="SAM" id="MobiDB-lite"/>
    </source>
</evidence>
<comment type="similarity">
    <text evidence="5">Belongs to the sigma-70 factor family. ECF subfamily.</text>
</comment>
<keyword evidence="2 5" id="KW-0731">Sigma factor</keyword>
<dbReference type="GO" id="GO:0003677">
    <property type="term" value="F:DNA binding"/>
    <property type="evidence" value="ECO:0007669"/>
    <property type="project" value="UniProtKB-KW"/>
</dbReference>
<dbReference type="GO" id="GO:0046556">
    <property type="term" value="F:alpha-L-arabinofuranosidase activity"/>
    <property type="evidence" value="ECO:0007669"/>
    <property type="project" value="InterPro"/>
</dbReference>
<dbReference type="PANTHER" id="PTHR43133">
    <property type="entry name" value="RNA POLYMERASE ECF-TYPE SIGMA FACTO"/>
    <property type="match status" value="1"/>
</dbReference>
<evidence type="ECO:0000259" key="7">
    <source>
        <dbReference type="Pfam" id="PF04542"/>
    </source>
</evidence>
<dbReference type="PANTHER" id="PTHR43133:SF8">
    <property type="entry name" value="RNA POLYMERASE SIGMA FACTOR HI_1459-RELATED"/>
    <property type="match status" value="1"/>
</dbReference>
<comment type="caution">
    <text evidence="9">The sequence shown here is derived from an EMBL/GenBank/DDBJ whole genome shotgun (WGS) entry which is preliminary data.</text>
</comment>
<dbReference type="GO" id="GO:0016987">
    <property type="term" value="F:sigma factor activity"/>
    <property type="evidence" value="ECO:0007669"/>
    <property type="project" value="UniProtKB-KW"/>
</dbReference>
<dbReference type="InterPro" id="IPR036195">
    <property type="entry name" value="AbfB_ABD_sf"/>
</dbReference>
<dbReference type="CDD" id="cd23399">
    <property type="entry name" value="beta-trefoil_ABD_ABFB"/>
    <property type="match status" value="1"/>
</dbReference>
<feature type="region of interest" description="Disordered" evidence="6">
    <location>
        <begin position="93"/>
        <end position="117"/>
    </location>
</feature>
<dbReference type="PROSITE" id="PS01063">
    <property type="entry name" value="SIGMA70_ECF"/>
    <property type="match status" value="1"/>
</dbReference>
<evidence type="ECO:0000256" key="1">
    <source>
        <dbReference type="ARBA" id="ARBA00023015"/>
    </source>
</evidence>
<name>A0AAE4CCJ4_9ACTN</name>
<evidence type="ECO:0000256" key="5">
    <source>
        <dbReference type="RuleBase" id="RU000716"/>
    </source>
</evidence>
<dbReference type="InterPro" id="IPR013325">
    <property type="entry name" value="RNA_pol_sigma_r2"/>
</dbReference>
<dbReference type="InterPro" id="IPR039425">
    <property type="entry name" value="RNA_pol_sigma-70-like"/>
</dbReference>
<accession>A0AAE4CCJ4</accession>
<proteinExistence type="inferred from homology"/>
<dbReference type="InterPro" id="IPR000838">
    <property type="entry name" value="RNA_pol_sigma70_ECF_CS"/>
</dbReference>
<reference evidence="9" key="1">
    <citation type="submission" date="2023-07" db="EMBL/GenBank/DDBJ databases">
        <title>Sequencing the genomes of 1000 actinobacteria strains.</title>
        <authorList>
            <person name="Klenk H.-P."/>
        </authorList>
    </citation>
    <scope>NUCLEOTIDE SEQUENCE</scope>
    <source>
        <strain evidence="9">DSM 44707</strain>
    </source>
</reference>
<dbReference type="Gene3D" id="2.80.10.50">
    <property type="match status" value="1"/>
</dbReference>
<dbReference type="SUPFAM" id="SSF110221">
    <property type="entry name" value="AbfB domain"/>
    <property type="match status" value="1"/>
</dbReference>
<organism evidence="9 10">
    <name type="scientific">Catenuloplanes atrovinosus</name>
    <dbReference type="NCBI Taxonomy" id="137266"/>
    <lineage>
        <taxon>Bacteria</taxon>
        <taxon>Bacillati</taxon>
        <taxon>Actinomycetota</taxon>
        <taxon>Actinomycetes</taxon>
        <taxon>Micromonosporales</taxon>
        <taxon>Micromonosporaceae</taxon>
        <taxon>Catenuloplanes</taxon>
    </lineage>
</organism>
<evidence type="ECO:0000256" key="3">
    <source>
        <dbReference type="ARBA" id="ARBA00023125"/>
    </source>
</evidence>
<dbReference type="InterPro" id="IPR007934">
    <property type="entry name" value="AbfB_ABD"/>
</dbReference>
<dbReference type="InterPro" id="IPR014284">
    <property type="entry name" value="RNA_pol_sigma-70_dom"/>
</dbReference>
<keyword evidence="10" id="KW-1185">Reference proteome</keyword>
<dbReference type="Pfam" id="PF04542">
    <property type="entry name" value="Sigma70_r2"/>
    <property type="match status" value="1"/>
</dbReference>
<keyword evidence="1 5" id="KW-0805">Transcription regulation</keyword>
<evidence type="ECO:0000259" key="8">
    <source>
        <dbReference type="Pfam" id="PF05270"/>
    </source>
</evidence>
<feature type="domain" description="RNA polymerase sigma-70 region 2" evidence="7">
    <location>
        <begin position="29"/>
        <end position="92"/>
    </location>
</feature>
<dbReference type="GO" id="GO:0046373">
    <property type="term" value="P:L-arabinose metabolic process"/>
    <property type="evidence" value="ECO:0007669"/>
    <property type="project" value="InterPro"/>
</dbReference>
<evidence type="ECO:0000313" key="9">
    <source>
        <dbReference type="EMBL" id="MDR7279253.1"/>
    </source>
</evidence>
<sequence>MKRERVIRTDDTALVVAAQAGDRRALDELVSASLPMVYSLVGRAMNGEPDVEDVVQDVMLRALRQLGQLRAPESFRSWLAAIAVRQAGTHLQLTRRSGQRTTPAAEPLEEAEPDPGFEDETLLRVELSAQRRQVQRASRWLDPDDRVLLSLWWLEVAGELTRADLSAALGESAAHVGVRVQRMRAQLEVSRSLTAALDSGPACARLRAAASEWDGVPSPLWRKRLTRHVRTCAVCAGASAELIAPDRLLPGMAWLPVPATLGAAVLAKSAGTTAAVKAGIVVPLAQWAAAHPIAATVAAGVLAAGATVTTTQLTQAPPPAISAADPAATGTGATTAGPPAAVPSGSGTPTGAPSALRPGPVSLEAANVPGRYAAVSGTVAVLAATGPGGDAAARRSATFEATTGRADPACLSFRIPDGRYLRHLTWRVQLSLDNGTELFRGDSTFCVRPGATDGSVTLESANYPGWFLRHRDGELWVDQSDGSATFRADSSFIVRAPLAE</sequence>
<dbReference type="GO" id="GO:0006352">
    <property type="term" value="P:DNA-templated transcription initiation"/>
    <property type="evidence" value="ECO:0007669"/>
    <property type="project" value="InterPro"/>
</dbReference>